<gene>
    <name evidence="1" type="ORF">E6H01_04350</name>
</gene>
<proteinExistence type="predicted"/>
<dbReference type="EMBL" id="VBAL01000046">
    <property type="protein sequence ID" value="TMJ04166.1"/>
    <property type="molecule type" value="Genomic_DNA"/>
</dbReference>
<organism evidence="1 2">
    <name type="scientific">Candidatus Segetimicrobium genomatis</name>
    <dbReference type="NCBI Taxonomy" id="2569760"/>
    <lineage>
        <taxon>Bacteria</taxon>
        <taxon>Bacillati</taxon>
        <taxon>Candidatus Sysuimicrobiota</taxon>
        <taxon>Candidatus Sysuimicrobiia</taxon>
        <taxon>Candidatus Sysuimicrobiales</taxon>
        <taxon>Candidatus Segetimicrobiaceae</taxon>
        <taxon>Candidatus Segetimicrobium</taxon>
    </lineage>
</organism>
<dbReference type="AlphaFoldDB" id="A0A537L8D6"/>
<evidence type="ECO:0000313" key="1">
    <source>
        <dbReference type="EMBL" id="TMJ04166.1"/>
    </source>
</evidence>
<reference evidence="1 2" key="1">
    <citation type="journal article" date="2019" name="Nat. Microbiol.">
        <title>Mediterranean grassland soil C-N compound turnover is dependent on rainfall and depth, and is mediated by genomically divergent microorganisms.</title>
        <authorList>
            <person name="Diamond S."/>
            <person name="Andeer P.F."/>
            <person name="Li Z."/>
            <person name="Crits-Christoph A."/>
            <person name="Burstein D."/>
            <person name="Anantharaman K."/>
            <person name="Lane K.R."/>
            <person name="Thomas B.C."/>
            <person name="Pan C."/>
            <person name="Northen T.R."/>
            <person name="Banfield J.F."/>
        </authorList>
    </citation>
    <scope>NUCLEOTIDE SEQUENCE [LARGE SCALE GENOMIC DNA]</scope>
    <source>
        <strain evidence="1">NP_4</strain>
    </source>
</reference>
<accession>A0A537L8D6</accession>
<evidence type="ECO:0000313" key="2">
    <source>
        <dbReference type="Proteomes" id="UP000319353"/>
    </source>
</evidence>
<sequence>MSVALVTLAPVPAAADSGAATYDLVLFAPTGNVGVAANGDIARVFGNGTFSIHPKSVTASGTFTHEDSAGTLRGSGTWTATDLLEFVSYGCGVVFGTPLPSNFCGGMLKLRILLTTSIGSFDGILTVFCVVGPNPPNAVEEGVTLDVPGIINFNHSGGGGNIYIRTS</sequence>
<name>A0A537L8D6_9BACT</name>
<dbReference type="Proteomes" id="UP000319353">
    <property type="component" value="Unassembled WGS sequence"/>
</dbReference>
<protein>
    <submittedName>
        <fullName evidence="1">Uncharacterized protein</fullName>
    </submittedName>
</protein>
<comment type="caution">
    <text evidence="1">The sequence shown here is derived from an EMBL/GenBank/DDBJ whole genome shotgun (WGS) entry which is preliminary data.</text>
</comment>